<gene>
    <name evidence="1" type="ORF">C0184_00555</name>
</gene>
<dbReference type="Proteomes" id="UP000243376">
    <property type="component" value="Unassembled WGS sequence"/>
</dbReference>
<proteinExistence type="predicted"/>
<dbReference type="AlphaFoldDB" id="A0A2J6XFR0"/>
<accession>A0A2J6XFR0</accession>
<feature type="non-terminal residue" evidence="1">
    <location>
        <position position="63"/>
    </location>
</feature>
<protein>
    <submittedName>
        <fullName evidence="1">Uncharacterized protein</fullName>
    </submittedName>
</protein>
<evidence type="ECO:0000313" key="2">
    <source>
        <dbReference type="Proteomes" id="UP000243376"/>
    </source>
</evidence>
<comment type="caution">
    <text evidence="1">The sequence shown here is derived from an EMBL/GenBank/DDBJ whole genome shotgun (WGS) entry which is preliminary data.</text>
</comment>
<evidence type="ECO:0000313" key="1">
    <source>
        <dbReference type="EMBL" id="PMP87057.1"/>
    </source>
</evidence>
<dbReference type="EMBL" id="PNIQ01000043">
    <property type="protein sequence ID" value="PMP87057.1"/>
    <property type="molecule type" value="Genomic_DNA"/>
</dbReference>
<organism evidence="1 2">
    <name type="scientific">Chloroflexus aggregans</name>
    <dbReference type="NCBI Taxonomy" id="152260"/>
    <lineage>
        <taxon>Bacteria</taxon>
        <taxon>Bacillati</taxon>
        <taxon>Chloroflexota</taxon>
        <taxon>Chloroflexia</taxon>
        <taxon>Chloroflexales</taxon>
        <taxon>Chloroflexineae</taxon>
        <taxon>Chloroflexaceae</taxon>
        <taxon>Chloroflexus</taxon>
    </lineage>
</organism>
<name>A0A2J6XFR0_9CHLR</name>
<sequence>MVIEDGGRLAKRKQDPLSRNVEVGRGLSNGAKWCSFTQPELSATWERGGGEGYRNTKTNTQGC</sequence>
<reference evidence="1 2" key="1">
    <citation type="submission" date="2018-01" db="EMBL/GenBank/DDBJ databases">
        <title>Metagenomic assembled genomes from two thermal pools in the Uzon Caldera, Kamchatka, Russia.</title>
        <authorList>
            <person name="Wilkins L."/>
            <person name="Ettinger C."/>
        </authorList>
    </citation>
    <scope>NUCLEOTIDE SEQUENCE [LARGE SCALE GENOMIC DNA]</scope>
    <source>
        <strain evidence="1">ZAV-02</strain>
    </source>
</reference>